<dbReference type="SMART" id="SM00530">
    <property type="entry name" value="HTH_XRE"/>
    <property type="match status" value="1"/>
</dbReference>
<dbReference type="InterPro" id="IPR001387">
    <property type="entry name" value="Cro/C1-type_HTH"/>
</dbReference>
<evidence type="ECO:0000256" key="2">
    <source>
        <dbReference type="ARBA" id="ARBA00023125"/>
    </source>
</evidence>
<dbReference type="CDD" id="cd06529">
    <property type="entry name" value="S24_LexA-like"/>
    <property type="match status" value="1"/>
</dbReference>
<dbReference type="InterPro" id="IPR036286">
    <property type="entry name" value="LexA/Signal_pep-like_sf"/>
</dbReference>
<dbReference type="EMBL" id="FIHM01000045">
    <property type="protein sequence ID" value="CYV47777.1"/>
    <property type="molecule type" value="Genomic_DNA"/>
</dbReference>
<keyword evidence="3" id="KW-0804">Transcription</keyword>
<gene>
    <name evidence="5" type="ORF">ERS132426_01740</name>
</gene>
<dbReference type="PANTHER" id="PTHR40661">
    <property type="match status" value="1"/>
</dbReference>
<dbReference type="Gene3D" id="1.10.260.40">
    <property type="entry name" value="lambda repressor-like DNA-binding domains"/>
    <property type="match status" value="1"/>
</dbReference>
<name>A0A0Z8M9D6_STRSU</name>
<dbReference type="Pfam" id="PF00717">
    <property type="entry name" value="Peptidase_S24"/>
    <property type="match status" value="1"/>
</dbReference>
<dbReference type="PANTHER" id="PTHR40661:SF1">
    <property type="entry name" value="HTH CRO_C1-TYPE DOMAIN-CONTAINING PROTEIN"/>
    <property type="match status" value="1"/>
</dbReference>
<dbReference type="RefSeq" id="WP_044759800.1">
    <property type="nucleotide sequence ID" value="NZ_CEFC01000036.1"/>
</dbReference>
<evidence type="ECO:0000259" key="4">
    <source>
        <dbReference type="PROSITE" id="PS50943"/>
    </source>
</evidence>
<reference evidence="5 6" key="1">
    <citation type="submission" date="2016-02" db="EMBL/GenBank/DDBJ databases">
        <authorList>
            <consortium name="Pathogen Informatics"/>
        </authorList>
    </citation>
    <scope>NUCLEOTIDE SEQUENCE [LARGE SCALE GENOMIC DNA]</scope>
    <source>
        <strain evidence="5 6">LSS64</strain>
    </source>
</reference>
<accession>A0A0Z8M9D6</accession>
<dbReference type="PROSITE" id="PS50943">
    <property type="entry name" value="HTH_CROC1"/>
    <property type="match status" value="1"/>
</dbReference>
<evidence type="ECO:0000256" key="1">
    <source>
        <dbReference type="ARBA" id="ARBA00023015"/>
    </source>
</evidence>
<dbReference type="InterPro" id="IPR015927">
    <property type="entry name" value="Peptidase_S24_S26A/B/C"/>
</dbReference>
<dbReference type="Pfam" id="PF01381">
    <property type="entry name" value="HTH_3"/>
    <property type="match status" value="1"/>
</dbReference>
<feature type="domain" description="HTH cro/C1-type" evidence="4">
    <location>
        <begin position="9"/>
        <end position="63"/>
    </location>
</feature>
<dbReference type="InterPro" id="IPR039418">
    <property type="entry name" value="LexA-like"/>
</dbReference>
<protein>
    <submittedName>
        <fullName evidence="5">Phage transcriptional repressor</fullName>
    </submittedName>
</protein>
<evidence type="ECO:0000313" key="5">
    <source>
        <dbReference type="EMBL" id="CYV47777.1"/>
    </source>
</evidence>
<dbReference type="GO" id="GO:0003677">
    <property type="term" value="F:DNA binding"/>
    <property type="evidence" value="ECO:0007669"/>
    <property type="project" value="UniProtKB-KW"/>
</dbReference>
<organism evidence="5 6">
    <name type="scientific">Streptococcus suis</name>
    <dbReference type="NCBI Taxonomy" id="1307"/>
    <lineage>
        <taxon>Bacteria</taxon>
        <taxon>Bacillati</taxon>
        <taxon>Bacillota</taxon>
        <taxon>Bacilli</taxon>
        <taxon>Lactobacillales</taxon>
        <taxon>Streptococcaceae</taxon>
        <taxon>Streptococcus</taxon>
    </lineage>
</organism>
<dbReference type="SUPFAM" id="SSF47413">
    <property type="entry name" value="lambda repressor-like DNA-binding domains"/>
    <property type="match status" value="1"/>
</dbReference>
<dbReference type="Gene3D" id="2.10.109.10">
    <property type="entry name" value="Umud Fragment, subunit A"/>
    <property type="match status" value="1"/>
</dbReference>
<dbReference type="CDD" id="cd00093">
    <property type="entry name" value="HTH_XRE"/>
    <property type="match status" value="1"/>
</dbReference>
<dbReference type="SUPFAM" id="SSF51306">
    <property type="entry name" value="LexA/Signal peptidase"/>
    <property type="match status" value="1"/>
</dbReference>
<evidence type="ECO:0000256" key="3">
    <source>
        <dbReference type="ARBA" id="ARBA00023163"/>
    </source>
</evidence>
<keyword evidence="1" id="KW-0805">Transcription regulation</keyword>
<sequence>MKNILGNSIRELRKSKKMTQVELAKKTGYKQNTISNHENGNRQLDEQDILKYAKALEVEPQVLFDLSRTPTTAPNSLVEQISDKVVQLSTEGQKSVLHFTSELLEREEADRIVQEEPLFKIYFSSATKAGPKGYGYDDYDADYAYTNQEPPRHDIATQVDGNSMNPDYQDGDILYLRDYGASHYNGEECVVVIDDKSYFKRLYTTEDGLRLVSTNPDKDTYPDLYIEFPPTDGSHIKIFNVVGSFTPVER</sequence>
<keyword evidence="2" id="KW-0238">DNA-binding</keyword>
<dbReference type="Proteomes" id="UP000074850">
    <property type="component" value="Unassembled WGS sequence"/>
</dbReference>
<dbReference type="InterPro" id="IPR010982">
    <property type="entry name" value="Lambda_DNA-bd_dom_sf"/>
</dbReference>
<evidence type="ECO:0000313" key="6">
    <source>
        <dbReference type="Proteomes" id="UP000074850"/>
    </source>
</evidence>
<dbReference type="AlphaFoldDB" id="A0A0Z8M9D6"/>
<proteinExistence type="predicted"/>